<dbReference type="Pfam" id="PF00037">
    <property type="entry name" value="Fer4"/>
    <property type="match status" value="2"/>
</dbReference>
<evidence type="ECO:0000256" key="1">
    <source>
        <dbReference type="ARBA" id="ARBA00022448"/>
    </source>
</evidence>
<evidence type="ECO:0000256" key="10">
    <source>
        <dbReference type="HAMAP-Rule" id="MF_00463"/>
    </source>
</evidence>
<keyword evidence="9 10" id="KW-0472">Membrane</keyword>
<dbReference type="PANTHER" id="PTHR43560:SF1">
    <property type="entry name" value="ION-TRANSLOCATING OXIDOREDUCTASE COMPLEX SUBUNIT B"/>
    <property type="match status" value="1"/>
</dbReference>
<protein>
    <recommendedName>
        <fullName evidence="10">Ion-translocating oxidoreductase complex subunit B</fullName>
        <ecNumber evidence="10">7.-.-.-</ecNumber>
    </recommendedName>
    <alternativeName>
        <fullName evidence="10">Rnf electron transport complex subunit B</fullName>
    </alternativeName>
</protein>
<dbReference type="PROSITE" id="PS00198">
    <property type="entry name" value="4FE4S_FER_1"/>
    <property type="match status" value="2"/>
</dbReference>
<feature type="binding site" evidence="10">
    <location>
        <position position="173"/>
    </location>
    <ligand>
        <name>[4Fe-4S] cluster</name>
        <dbReference type="ChEBI" id="CHEBI:49883"/>
        <label>3</label>
    </ligand>
</feature>
<dbReference type="InterPro" id="IPR017896">
    <property type="entry name" value="4Fe4S_Fe-S-bd"/>
</dbReference>
<keyword evidence="14" id="KW-1185">Reference proteome</keyword>
<feature type="domain" description="4Fe-4S ferredoxin-type" evidence="11">
    <location>
        <begin position="297"/>
        <end position="324"/>
    </location>
</feature>
<feature type="binding site" evidence="10">
    <location>
        <position position="146"/>
    </location>
    <ligand>
        <name>[4Fe-4S] cluster</name>
        <dbReference type="ChEBI" id="CHEBI:49883"/>
        <label>2</label>
    </ligand>
</feature>
<evidence type="ECO:0000256" key="6">
    <source>
        <dbReference type="ARBA" id="ARBA00022982"/>
    </source>
</evidence>
<keyword evidence="6 10" id="KW-0249">Electron transport</keyword>
<comment type="function">
    <text evidence="10">Part of a membrane-bound complex that couples electron transfer with translocation of ions across the membrane.</text>
</comment>
<proteinExistence type="inferred from homology"/>
<dbReference type="InterPro" id="IPR017900">
    <property type="entry name" value="4Fe4S_Fe_S_CS"/>
</dbReference>
<feature type="binding site" evidence="10">
    <location>
        <position position="176"/>
    </location>
    <ligand>
        <name>[4Fe-4S] cluster</name>
        <dbReference type="ChEBI" id="CHEBI:49883"/>
        <label>3</label>
    </ligand>
</feature>
<feature type="binding site" evidence="10">
    <location>
        <position position="73"/>
    </location>
    <ligand>
        <name>[4Fe-4S] cluster</name>
        <dbReference type="ChEBI" id="CHEBI:49883"/>
        <label>1</label>
    </ligand>
</feature>
<feature type="domain" description="4Fe-4S ferredoxin-type" evidence="11">
    <location>
        <begin position="125"/>
        <end position="160"/>
    </location>
</feature>
<feature type="binding site" evidence="10">
    <location>
        <position position="48"/>
    </location>
    <ligand>
        <name>[4Fe-4S] cluster</name>
        <dbReference type="ChEBI" id="CHEBI:49883"/>
        <label>1</label>
    </ligand>
</feature>
<evidence type="ECO:0000256" key="8">
    <source>
        <dbReference type="ARBA" id="ARBA00023014"/>
    </source>
</evidence>
<keyword evidence="2 10" id="KW-0004">4Fe-4S</keyword>
<dbReference type="NCBIfam" id="TIGR01944">
    <property type="entry name" value="rnfB"/>
    <property type="match status" value="1"/>
</dbReference>
<evidence type="ECO:0000256" key="2">
    <source>
        <dbReference type="ARBA" id="ARBA00022485"/>
    </source>
</evidence>
<feature type="binding site" evidence="10">
    <location>
        <position position="150"/>
    </location>
    <ligand>
        <name>[4Fe-4S] cluster</name>
        <dbReference type="ChEBI" id="CHEBI:49883"/>
        <label>3</label>
    </ligand>
</feature>
<keyword evidence="7 10" id="KW-0408">Iron</keyword>
<comment type="caution">
    <text evidence="10">Lacks conserved residue(s) required for the propagation of feature annotation.</text>
</comment>
<dbReference type="PANTHER" id="PTHR43560">
    <property type="entry name" value="ION-TRANSLOCATING OXIDOREDUCTASE COMPLEX SUBUNIT B"/>
    <property type="match status" value="1"/>
</dbReference>
<dbReference type="HAMAP" id="MF_00463">
    <property type="entry name" value="RsxB_RnfB"/>
    <property type="match status" value="1"/>
</dbReference>
<gene>
    <name evidence="10" type="primary">rnfB</name>
    <name evidence="13" type="ORF">ISU02_17305</name>
</gene>
<dbReference type="SUPFAM" id="SSF54862">
    <property type="entry name" value="4Fe-4S ferredoxins"/>
    <property type="match status" value="2"/>
</dbReference>
<dbReference type="EMBL" id="JADKNH010000011">
    <property type="protein sequence ID" value="MBF4694860.1"/>
    <property type="molecule type" value="Genomic_DNA"/>
</dbReference>
<feature type="domain" description="4Fe-4S ferredoxin-type" evidence="11">
    <location>
        <begin position="235"/>
        <end position="264"/>
    </location>
</feature>
<dbReference type="Gene3D" id="3.30.70.20">
    <property type="match status" value="3"/>
</dbReference>
<dbReference type="EC" id="7.-.-.-" evidence="10"/>
<sequence length="324" mass="33855">MSVLTAAGILGVMGLLFGAGLALASQKFAVEIDPRVVAVREVVPGANCGACGYPGCDGFSNAVVKGLAPVNGCPVGGAECAKNIASIMGLDAGDSVKQVAKVLCKGDEDKCSNRFDYEGFDSCVAANMLNGGPKSCLYGCMGLGTCVQVCPFDAIHINSKGIAEVDPEKCTSCNKCIEACPKDVITLVPYGQLTVVDCNNKDKGPMVKKNCSVACIACGICEKNCPFDAIHVVNNLAVIDYEKCTNCMVCVEKCPTKAIEGDISKRKKAYIIDDKCIGCTICAKNCPVDAITGELKNVHEIDQSKCIGCGVCEAKCPKDAIEMK</sequence>
<feature type="domain" description="4Fe-4S ferredoxin-type" evidence="11">
    <location>
        <begin position="161"/>
        <end position="190"/>
    </location>
</feature>
<organism evidence="13 14">
    <name type="scientific">Fusibacter ferrireducens</name>
    <dbReference type="NCBI Taxonomy" id="2785058"/>
    <lineage>
        <taxon>Bacteria</taxon>
        <taxon>Bacillati</taxon>
        <taxon>Bacillota</taxon>
        <taxon>Clostridia</taxon>
        <taxon>Eubacteriales</taxon>
        <taxon>Eubacteriales Family XII. Incertae Sedis</taxon>
        <taxon>Fusibacter</taxon>
    </lineage>
</organism>
<evidence type="ECO:0000259" key="11">
    <source>
        <dbReference type="PROSITE" id="PS51379"/>
    </source>
</evidence>
<evidence type="ECO:0000256" key="3">
    <source>
        <dbReference type="ARBA" id="ARBA00022723"/>
    </source>
</evidence>
<dbReference type="InterPro" id="IPR050395">
    <property type="entry name" value="4Fe4S_Ferredoxin_RnfB"/>
</dbReference>
<feature type="domain" description="4Fe-4S" evidence="12">
    <location>
        <begin position="31"/>
        <end position="90"/>
    </location>
</feature>
<keyword evidence="4 10" id="KW-0677">Repeat</keyword>
<dbReference type="CDD" id="cd10549">
    <property type="entry name" value="MtMvhB_like"/>
    <property type="match status" value="2"/>
</dbReference>
<dbReference type="Pfam" id="PF14697">
    <property type="entry name" value="Fer4_21"/>
    <property type="match status" value="2"/>
</dbReference>
<keyword evidence="8 10" id="KW-0411">Iron-sulfur</keyword>
<evidence type="ECO:0000259" key="12">
    <source>
        <dbReference type="PROSITE" id="PS51656"/>
    </source>
</evidence>
<dbReference type="Pfam" id="PF04060">
    <property type="entry name" value="FeS"/>
    <property type="match status" value="1"/>
</dbReference>
<keyword evidence="1 10" id="KW-0813">Transport</keyword>
<comment type="caution">
    <text evidence="13">The sequence shown here is derived from an EMBL/GenBank/DDBJ whole genome shotgun (WGS) entry which is preliminary data.</text>
</comment>
<evidence type="ECO:0000256" key="5">
    <source>
        <dbReference type="ARBA" id="ARBA00022967"/>
    </source>
</evidence>
<feature type="binding site" evidence="10">
    <location>
        <position position="140"/>
    </location>
    <ligand>
        <name>[4Fe-4S] cluster</name>
        <dbReference type="ChEBI" id="CHEBI:49883"/>
        <label>2</label>
    </ligand>
</feature>
<evidence type="ECO:0000313" key="14">
    <source>
        <dbReference type="Proteomes" id="UP000614200"/>
    </source>
</evidence>
<feature type="binding site" evidence="10">
    <location>
        <position position="51"/>
    </location>
    <ligand>
        <name>[4Fe-4S] cluster</name>
        <dbReference type="ChEBI" id="CHEBI:49883"/>
        <label>1</label>
    </ligand>
</feature>
<evidence type="ECO:0000256" key="4">
    <source>
        <dbReference type="ARBA" id="ARBA00022737"/>
    </source>
</evidence>
<feature type="domain" description="4Fe-4S ferredoxin-type" evidence="11">
    <location>
        <begin position="205"/>
        <end position="234"/>
    </location>
</feature>
<comment type="subunit">
    <text evidence="10">The complex is composed of six subunits: RnfA, RnfB, RnfC, RnfD, RnfE and RnfG.</text>
</comment>
<dbReference type="Proteomes" id="UP000614200">
    <property type="component" value="Unassembled WGS sequence"/>
</dbReference>
<feature type="binding site" evidence="10">
    <location>
        <position position="170"/>
    </location>
    <ligand>
        <name>[4Fe-4S] cluster</name>
        <dbReference type="ChEBI" id="CHEBI:49883"/>
        <label>3</label>
    </ligand>
</feature>
<feature type="binding site" evidence="10">
    <location>
        <position position="180"/>
    </location>
    <ligand>
        <name>[4Fe-4S] cluster</name>
        <dbReference type="ChEBI" id="CHEBI:49883"/>
        <label>2</label>
    </ligand>
</feature>
<accession>A0ABR9ZY97</accession>
<comment type="similarity">
    <text evidence="10">Belongs to the 4Fe4S bacterial-type ferredoxin family. RnfB subfamily.</text>
</comment>
<dbReference type="InterPro" id="IPR007202">
    <property type="entry name" value="4Fe-4S_dom"/>
</dbReference>
<dbReference type="InterPro" id="IPR010207">
    <property type="entry name" value="Elect_transpt_cplx_RnfB/RsxB"/>
</dbReference>
<keyword evidence="5 10" id="KW-1278">Translocase</keyword>
<feature type="domain" description="4Fe-4S ferredoxin-type" evidence="11">
    <location>
        <begin position="267"/>
        <end position="296"/>
    </location>
</feature>
<feature type="binding site" evidence="10">
    <location>
        <position position="56"/>
    </location>
    <ligand>
        <name>[4Fe-4S] cluster</name>
        <dbReference type="ChEBI" id="CHEBI:49883"/>
        <label>1</label>
    </ligand>
</feature>
<keyword evidence="10" id="KW-1003">Cell membrane</keyword>
<comment type="cofactor">
    <cofactor evidence="10">
        <name>[4Fe-4S] cluster</name>
        <dbReference type="ChEBI" id="CHEBI:49883"/>
    </cofactor>
    <text evidence="10">Binds 3 [4Fe-4S] clusters.</text>
</comment>
<evidence type="ECO:0000313" key="13">
    <source>
        <dbReference type="EMBL" id="MBF4694860.1"/>
    </source>
</evidence>
<dbReference type="PROSITE" id="PS51379">
    <property type="entry name" value="4FE4S_FER_2"/>
    <property type="match status" value="6"/>
</dbReference>
<keyword evidence="3 10" id="KW-0479">Metal-binding</keyword>
<feature type="region of interest" description="Hydrophobic" evidence="10">
    <location>
        <begin position="1"/>
        <end position="25"/>
    </location>
</feature>
<name>A0ABR9ZY97_9FIRM</name>
<reference evidence="13 14" key="1">
    <citation type="submission" date="2020-11" db="EMBL/GenBank/DDBJ databases">
        <title>Fusibacter basophilias sp. nov.</title>
        <authorList>
            <person name="Qiu D."/>
        </authorList>
    </citation>
    <scope>NUCLEOTIDE SEQUENCE [LARGE SCALE GENOMIC DNA]</scope>
    <source>
        <strain evidence="13 14">Q10-2</strain>
    </source>
</reference>
<dbReference type="PROSITE" id="PS51656">
    <property type="entry name" value="4FE4S"/>
    <property type="match status" value="1"/>
</dbReference>
<feature type="binding site" evidence="10">
    <location>
        <position position="136"/>
    </location>
    <ligand>
        <name>[4Fe-4S] cluster</name>
        <dbReference type="ChEBI" id="CHEBI:49883"/>
        <label>2</label>
    </ligand>
</feature>
<comment type="subcellular location">
    <subcellularLocation>
        <location evidence="10">Cell membrane</location>
    </subcellularLocation>
</comment>
<evidence type="ECO:0000256" key="7">
    <source>
        <dbReference type="ARBA" id="ARBA00023004"/>
    </source>
</evidence>
<evidence type="ECO:0000256" key="9">
    <source>
        <dbReference type="ARBA" id="ARBA00023136"/>
    </source>
</evidence>
<dbReference type="Gene3D" id="1.10.15.40">
    <property type="entry name" value="Electron transport complex subunit B, putative Fe-S cluster"/>
    <property type="match status" value="1"/>
</dbReference>